<protein>
    <submittedName>
        <fullName evidence="1">Phage tail tube protein, GTA-gp10</fullName>
    </submittedName>
</protein>
<evidence type="ECO:0000313" key="2">
    <source>
        <dbReference type="Proteomes" id="UP000182312"/>
    </source>
</evidence>
<dbReference type="AlphaFoldDB" id="A0A1I0THV7"/>
<dbReference type="Proteomes" id="UP000182312">
    <property type="component" value="Unassembled WGS sequence"/>
</dbReference>
<dbReference type="InterPro" id="IPR021791">
    <property type="entry name" value="Phage_TAC_11"/>
</dbReference>
<dbReference type="EMBL" id="FOJO01000008">
    <property type="protein sequence ID" value="SFA51344.1"/>
    <property type="molecule type" value="Genomic_DNA"/>
</dbReference>
<reference evidence="1 2" key="1">
    <citation type="submission" date="2016-10" db="EMBL/GenBank/DDBJ databases">
        <authorList>
            <person name="de Groot N.N."/>
        </authorList>
    </citation>
    <scope>NUCLEOTIDE SEQUENCE [LARGE SCALE GENOMIC DNA]</scope>
    <source>
        <strain evidence="1 2">CGMCC 1.6117</strain>
    </source>
</reference>
<evidence type="ECO:0000313" key="1">
    <source>
        <dbReference type="EMBL" id="SFA51344.1"/>
    </source>
</evidence>
<name>A0A1I0THV7_9RHOB</name>
<gene>
    <name evidence="1" type="ORF">SAMN04487972_108111</name>
</gene>
<dbReference type="Pfam" id="PF11836">
    <property type="entry name" value="Phage_TAC_11"/>
    <property type="match status" value="1"/>
</dbReference>
<organism evidence="1 2">
    <name type="scientific">Paracoccus halophilus</name>
    <dbReference type="NCBI Taxonomy" id="376733"/>
    <lineage>
        <taxon>Bacteria</taxon>
        <taxon>Pseudomonadati</taxon>
        <taxon>Pseudomonadota</taxon>
        <taxon>Alphaproteobacteria</taxon>
        <taxon>Rhodobacterales</taxon>
        <taxon>Paracoccaceae</taxon>
        <taxon>Paracoccus</taxon>
    </lineage>
</organism>
<proteinExistence type="predicted"/>
<accession>A0A1I0THV7</accession>
<sequence>MRFPWQARARSASSRSDMANPLTGEVEIWLDGQAHRAKLTLGALAGLEAELGADSMVALVERFEGGRFSSRDVMAVLVAGLRGGGWTGGGDDLLAAEFRGGPVGAAHAAAALLARAFRIEGT</sequence>